<organism evidence="1">
    <name type="scientific">marine sediment metagenome</name>
    <dbReference type="NCBI Taxonomy" id="412755"/>
    <lineage>
        <taxon>unclassified sequences</taxon>
        <taxon>metagenomes</taxon>
        <taxon>ecological metagenomes</taxon>
    </lineage>
</organism>
<dbReference type="AlphaFoldDB" id="A0A0F8YGQ4"/>
<evidence type="ECO:0000313" key="1">
    <source>
        <dbReference type="EMBL" id="KKK47206.1"/>
    </source>
</evidence>
<feature type="non-terminal residue" evidence="1">
    <location>
        <position position="92"/>
    </location>
</feature>
<name>A0A0F8YGQ4_9ZZZZ</name>
<gene>
    <name evidence="1" type="ORF">LCGC14_3157560</name>
</gene>
<comment type="caution">
    <text evidence="1">The sequence shown here is derived from an EMBL/GenBank/DDBJ whole genome shotgun (WGS) entry which is preliminary data.</text>
</comment>
<sequence length="92" mass="10476">MTFDLHTEFGTDEKSELEGVWEEVSEGARVLVARVGNDRFTERYKRLGKGLQRQIDRNTLPKDKSQAIFITILAETILLDWEGLAVKGVPIE</sequence>
<accession>A0A0F8YGQ4</accession>
<dbReference type="EMBL" id="LAZR01069695">
    <property type="protein sequence ID" value="KKK47206.1"/>
    <property type="molecule type" value="Genomic_DNA"/>
</dbReference>
<reference evidence="1" key="1">
    <citation type="journal article" date="2015" name="Nature">
        <title>Complex archaea that bridge the gap between prokaryotes and eukaryotes.</title>
        <authorList>
            <person name="Spang A."/>
            <person name="Saw J.H."/>
            <person name="Jorgensen S.L."/>
            <person name="Zaremba-Niedzwiedzka K."/>
            <person name="Martijn J."/>
            <person name="Lind A.E."/>
            <person name="van Eijk R."/>
            <person name="Schleper C."/>
            <person name="Guy L."/>
            <person name="Ettema T.J."/>
        </authorList>
    </citation>
    <scope>NUCLEOTIDE SEQUENCE</scope>
</reference>
<proteinExistence type="predicted"/>
<protein>
    <submittedName>
        <fullName evidence="1">Uncharacterized protein</fullName>
    </submittedName>
</protein>